<feature type="domain" description="C2H2-type" evidence="9">
    <location>
        <begin position="474"/>
        <end position="504"/>
    </location>
</feature>
<dbReference type="GO" id="GO:0000981">
    <property type="term" value="F:DNA-binding transcription factor activity, RNA polymerase II-specific"/>
    <property type="evidence" value="ECO:0007669"/>
    <property type="project" value="TreeGrafter"/>
</dbReference>
<keyword evidence="5" id="KW-0862">Zinc</keyword>
<evidence type="ECO:0000259" key="9">
    <source>
        <dbReference type="PROSITE" id="PS50157"/>
    </source>
</evidence>
<organism evidence="10 11">
    <name type="scientific">Pristionchus fissidentatus</name>
    <dbReference type="NCBI Taxonomy" id="1538716"/>
    <lineage>
        <taxon>Eukaryota</taxon>
        <taxon>Metazoa</taxon>
        <taxon>Ecdysozoa</taxon>
        <taxon>Nematoda</taxon>
        <taxon>Chromadorea</taxon>
        <taxon>Rhabditida</taxon>
        <taxon>Rhabditina</taxon>
        <taxon>Diplogasteromorpha</taxon>
        <taxon>Diplogasteroidea</taxon>
        <taxon>Neodiplogasteridae</taxon>
        <taxon>Pristionchus</taxon>
    </lineage>
</organism>
<feature type="region of interest" description="Disordered" evidence="8">
    <location>
        <begin position="316"/>
        <end position="361"/>
    </location>
</feature>
<dbReference type="InterPro" id="IPR013087">
    <property type="entry name" value="Znf_C2H2_type"/>
</dbReference>
<dbReference type="InterPro" id="IPR050527">
    <property type="entry name" value="Snail/Krueppel_Znf"/>
</dbReference>
<keyword evidence="3" id="KW-0677">Repeat</keyword>
<dbReference type="Proteomes" id="UP001432322">
    <property type="component" value="Unassembled WGS sequence"/>
</dbReference>
<dbReference type="SMART" id="SM00355">
    <property type="entry name" value="ZnF_C2H2"/>
    <property type="match status" value="3"/>
</dbReference>
<feature type="domain" description="C2H2-type" evidence="9">
    <location>
        <begin position="291"/>
        <end position="314"/>
    </location>
</feature>
<feature type="compositionally biased region" description="Basic and acidic residues" evidence="8">
    <location>
        <begin position="331"/>
        <end position="355"/>
    </location>
</feature>
<comment type="subcellular location">
    <subcellularLocation>
        <location evidence="1">Nucleus</location>
    </subcellularLocation>
</comment>
<feature type="non-terminal residue" evidence="10">
    <location>
        <position position="532"/>
    </location>
</feature>
<evidence type="ECO:0000256" key="6">
    <source>
        <dbReference type="ARBA" id="ARBA00023242"/>
    </source>
</evidence>
<evidence type="ECO:0000256" key="1">
    <source>
        <dbReference type="ARBA" id="ARBA00004123"/>
    </source>
</evidence>
<keyword evidence="4 7" id="KW-0863">Zinc-finger</keyword>
<evidence type="ECO:0000256" key="3">
    <source>
        <dbReference type="ARBA" id="ARBA00022737"/>
    </source>
</evidence>
<name>A0AAV5VHC5_9BILA</name>
<evidence type="ECO:0000256" key="2">
    <source>
        <dbReference type="ARBA" id="ARBA00022723"/>
    </source>
</evidence>
<dbReference type="PROSITE" id="PS00028">
    <property type="entry name" value="ZINC_FINGER_C2H2_1"/>
    <property type="match status" value="2"/>
</dbReference>
<dbReference type="GO" id="GO:0005634">
    <property type="term" value="C:nucleus"/>
    <property type="evidence" value="ECO:0007669"/>
    <property type="project" value="UniProtKB-SubCell"/>
</dbReference>
<proteinExistence type="predicted"/>
<evidence type="ECO:0000313" key="11">
    <source>
        <dbReference type="Proteomes" id="UP001432322"/>
    </source>
</evidence>
<feature type="compositionally biased region" description="Low complexity" evidence="8">
    <location>
        <begin position="1"/>
        <end position="23"/>
    </location>
</feature>
<dbReference type="PANTHER" id="PTHR24388">
    <property type="entry name" value="ZINC FINGER PROTEIN"/>
    <property type="match status" value="1"/>
</dbReference>
<evidence type="ECO:0000256" key="7">
    <source>
        <dbReference type="PROSITE-ProRule" id="PRU00042"/>
    </source>
</evidence>
<evidence type="ECO:0000313" key="10">
    <source>
        <dbReference type="EMBL" id="GMT17588.1"/>
    </source>
</evidence>
<comment type="caution">
    <text evidence="10">The sequence shown here is derived from an EMBL/GenBank/DDBJ whole genome shotgun (WGS) entry which is preliminary data.</text>
</comment>
<dbReference type="Pfam" id="PF12874">
    <property type="entry name" value="zf-met"/>
    <property type="match status" value="1"/>
</dbReference>
<feature type="non-terminal residue" evidence="10">
    <location>
        <position position="1"/>
    </location>
</feature>
<evidence type="ECO:0000256" key="8">
    <source>
        <dbReference type="SAM" id="MobiDB-lite"/>
    </source>
</evidence>
<gene>
    <name evidence="10" type="ORF">PFISCL1PPCAC_8885</name>
</gene>
<sequence length="532" mass="58442">AAAAASVADSTVVQPTSPSTSSTGIMASERIADHLEAVNDILQSESECFEAKLAENGLLILQSLLGDEGVNGLLISSMHKFTHEHKEETSNGKKALLHLGRALRAVAVARNERNTVAAGFESDHYGMPALRPIAPPLTDDKTAEQKRKVEKKKVDSTIYVALTKNEKYWGDGPVPLFYATPGNPISEPIDEENSTEALTSGPLNLSNGWEVDCSRLPPVQTERRFISDISELNMSGKKPIPRRRSTKKPLEDQFDDNGILLLKSAMTGDYETRDKLKNLKKKERRDESKKYECQECDTFFPSQQKLALHISQDHPNTLAERKQAAKKKAEKAKQLREEEKKIKEASKSPHDSNERKTRRSATIRLPFIPNLPSPPTNNKIYTCPICSVEISSQHIFASHMKHNHPKNSANESMEGRRAAVSIKKESHEAALTSSINIPSSPIDTPDRALTVLSSILTNSSEEGKTLKVKANGKYKCRVCDKSFTNQNAVAGHTRHCVKANGAAPSARAIRRRSKMQAAIDESSIDAAAAAAA</sequence>
<reference evidence="10" key="1">
    <citation type="submission" date="2023-10" db="EMBL/GenBank/DDBJ databases">
        <title>Genome assembly of Pristionchus species.</title>
        <authorList>
            <person name="Yoshida K."/>
            <person name="Sommer R.J."/>
        </authorList>
    </citation>
    <scope>NUCLEOTIDE SEQUENCE</scope>
    <source>
        <strain evidence="10">RS5133</strain>
    </source>
</reference>
<dbReference type="AlphaFoldDB" id="A0AAV5VHC5"/>
<evidence type="ECO:0000256" key="5">
    <source>
        <dbReference type="ARBA" id="ARBA00022833"/>
    </source>
</evidence>
<accession>A0AAV5VHC5</accession>
<dbReference type="GO" id="GO:0008270">
    <property type="term" value="F:zinc ion binding"/>
    <property type="evidence" value="ECO:0007669"/>
    <property type="project" value="UniProtKB-KW"/>
</dbReference>
<dbReference type="Pfam" id="PF00096">
    <property type="entry name" value="zf-C2H2"/>
    <property type="match status" value="1"/>
</dbReference>
<keyword evidence="2" id="KW-0479">Metal-binding</keyword>
<keyword evidence="11" id="KW-1185">Reference proteome</keyword>
<dbReference type="SUPFAM" id="SSF57667">
    <property type="entry name" value="beta-beta-alpha zinc fingers"/>
    <property type="match status" value="1"/>
</dbReference>
<protein>
    <recommendedName>
        <fullName evidence="9">C2H2-type domain-containing protein</fullName>
    </recommendedName>
</protein>
<feature type="region of interest" description="Disordered" evidence="8">
    <location>
        <begin position="1"/>
        <end position="25"/>
    </location>
</feature>
<dbReference type="EMBL" id="BTSY01000003">
    <property type="protein sequence ID" value="GMT17588.1"/>
    <property type="molecule type" value="Genomic_DNA"/>
</dbReference>
<dbReference type="PANTHER" id="PTHR24388:SF54">
    <property type="entry name" value="PROTEIN ESCARGOT"/>
    <property type="match status" value="1"/>
</dbReference>
<keyword evidence="6" id="KW-0539">Nucleus</keyword>
<evidence type="ECO:0000256" key="4">
    <source>
        <dbReference type="ARBA" id="ARBA00022771"/>
    </source>
</evidence>
<dbReference type="InterPro" id="IPR036236">
    <property type="entry name" value="Znf_C2H2_sf"/>
</dbReference>
<dbReference type="GO" id="GO:0000978">
    <property type="term" value="F:RNA polymerase II cis-regulatory region sequence-specific DNA binding"/>
    <property type="evidence" value="ECO:0007669"/>
    <property type="project" value="TreeGrafter"/>
</dbReference>
<dbReference type="PROSITE" id="PS50157">
    <property type="entry name" value="ZINC_FINGER_C2H2_2"/>
    <property type="match status" value="2"/>
</dbReference>